<evidence type="ECO:0000313" key="2">
    <source>
        <dbReference type="EMBL" id="MCV3269941.1"/>
    </source>
</evidence>
<keyword evidence="1" id="KW-1133">Transmembrane helix</keyword>
<organism evidence="2 3">
    <name type="scientific">Roseobacter sinensis</name>
    <dbReference type="NCBI Taxonomy" id="2931391"/>
    <lineage>
        <taxon>Bacteria</taxon>
        <taxon>Pseudomonadati</taxon>
        <taxon>Pseudomonadota</taxon>
        <taxon>Alphaproteobacteria</taxon>
        <taxon>Rhodobacterales</taxon>
        <taxon>Roseobacteraceae</taxon>
        <taxon>Roseobacter</taxon>
    </lineage>
</organism>
<feature type="transmembrane region" description="Helical" evidence="1">
    <location>
        <begin position="21"/>
        <end position="41"/>
    </location>
</feature>
<comment type="caution">
    <text evidence="2">The sequence shown here is derived from an EMBL/GenBank/DDBJ whole genome shotgun (WGS) entry which is preliminary data.</text>
</comment>
<sequence length="113" mass="11935">MIARIRKTLRHTAQRFALGSFGALMGLAGLGFLSAAALMLLLTMTDPITACAIMGGSFLGIGLLMMAIAGTSNREESSQSRPQTDAQTQDMPPLAAAFLQGVAQGMAQQQRRH</sequence>
<name>A0ABT3B8P1_9RHOB</name>
<evidence type="ECO:0000256" key="1">
    <source>
        <dbReference type="SAM" id="Phobius"/>
    </source>
</evidence>
<evidence type="ECO:0000313" key="3">
    <source>
        <dbReference type="Proteomes" id="UP001208690"/>
    </source>
</evidence>
<feature type="transmembrane region" description="Helical" evidence="1">
    <location>
        <begin position="47"/>
        <end position="69"/>
    </location>
</feature>
<gene>
    <name evidence="2" type="ORF">MUB52_00740</name>
</gene>
<dbReference type="EMBL" id="JALIEB010000001">
    <property type="protein sequence ID" value="MCV3269941.1"/>
    <property type="molecule type" value="Genomic_DNA"/>
</dbReference>
<keyword evidence="1" id="KW-0812">Transmembrane</keyword>
<dbReference type="RefSeq" id="WP_263842269.1">
    <property type="nucleotide sequence ID" value="NZ_JALIEB010000001.1"/>
</dbReference>
<keyword evidence="1" id="KW-0472">Membrane</keyword>
<dbReference type="Proteomes" id="UP001208690">
    <property type="component" value="Unassembled WGS sequence"/>
</dbReference>
<accession>A0ABT3B8P1</accession>
<protein>
    <submittedName>
        <fullName evidence="2">Uncharacterized protein</fullName>
    </submittedName>
</protein>
<proteinExistence type="predicted"/>
<reference evidence="2 3" key="1">
    <citation type="submission" date="2022-04" db="EMBL/GenBank/DDBJ databases">
        <title>Roseobacter sp. WL0113 is a bacterium isolated from neritic sediment.</title>
        <authorList>
            <person name="Wang L."/>
            <person name="He W."/>
            <person name="Zhang D.-F."/>
        </authorList>
    </citation>
    <scope>NUCLEOTIDE SEQUENCE [LARGE SCALE GENOMIC DNA]</scope>
    <source>
        <strain evidence="2 3">WL0113</strain>
    </source>
</reference>
<keyword evidence="3" id="KW-1185">Reference proteome</keyword>